<organism evidence="1 2">
    <name type="scientific">Adonisia turfae CCMR0081</name>
    <dbReference type="NCBI Taxonomy" id="2292702"/>
    <lineage>
        <taxon>Bacteria</taxon>
        <taxon>Bacillati</taxon>
        <taxon>Cyanobacteriota</taxon>
        <taxon>Adonisia</taxon>
        <taxon>Adonisia turfae</taxon>
    </lineage>
</organism>
<reference evidence="1 2" key="1">
    <citation type="journal article" date="2020" name="Microb. Ecol.">
        <title>Ecogenomics of the Marine Benthic Filamentous Cyanobacterium Adonisia.</title>
        <authorList>
            <person name="Walter J.M."/>
            <person name="Coutinho F.H."/>
            <person name="Leomil L."/>
            <person name="Hargreaves P.I."/>
            <person name="Campeao M.E."/>
            <person name="Vieira V.V."/>
            <person name="Silva B.S."/>
            <person name="Fistarol G.O."/>
            <person name="Salomon P.S."/>
            <person name="Sawabe T."/>
            <person name="Mino S."/>
            <person name="Hosokawa M."/>
            <person name="Miyashita H."/>
            <person name="Maruyama F."/>
            <person name="van Verk M.C."/>
            <person name="Dutilh B.E."/>
            <person name="Thompson C.C."/>
            <person name="Thompson F.L."/>
        </authorList>
    </citation>
    <scope>NUCLEOTIDE SEQUENCE [LARGE SCALE GENOMIC DNA]</scope>
    <source>
        <strain evidence="1 2">CCMR0081</strain>
    </source>
</reference>
<keyword evidence="2" id="KW-1185">Reference proteome</keyword>
<evidence type="ECO:0000313" key="1">
    <source>
        <dbReference type="EMBL" id="NEZ54356.1"/>
    </source>
</evidence>
<dbReference type="EMBL" id="QXHD01000003">
    <property type="protein sequence ID" value="NEZ54356.1"/>
    <property type="molecule type" value="Genomic_DNA"/>
</dbReference>
<dbReference type="AlphaFoldDB" id="A0A6M0RDR1"/>
<dbReference type="Proteomes" id="UP000481033">
    <property type="component" value="Unassembled WGS sequence"/>
</dbReference>
<dbReference type="InterPro" id="IPR001920">
    <property type="entry name" value="Asp/Glu_race"/>
</dbReference>
<dbReference type="RefSeq" id="WP_163659689.1">
    <property type="nucleotide sequence ID" value="NZ_QXHD01000003.1"/>
</dbReference>
<protein>
    <submittedName>
        <fullName evidence="1">Uncharacterized protein</fullName>
    </submittedName>
</protein>
<accession>A0A6M0RDR1</accession>
<dbReference type="Gene3D" id="3.40.50.1860">
    <property type="match status" value="1"/>
</dbReference>
<sequence length="67" mass="7295">MPTVGIIGGIAPASTIEYYQFIVSGYLKREKSGNYPQIMIKGTIKALRVTLVKPVAYLRYSVTAVSA</sequence>
<proteinExistence type="predicted"/>
<comment type="caution">
    <text evidence="1">The sequence shown here is derived from an EMBL/GenBank/DDBJ whole genome shotgun (WGS) entry which is preliminary data.</text>
</comment>
<gene>
    <name evidence="1" type="ORF">DXZ20_01305</name>
</gene>
<dbReference type="GO" id="GO:0016855">
    <property type="term" value="F:racemase and epimerase activity, acting on amino acids and derivatives"/>
    <property type="evidence" value="ECO:0007669"/>
    <property type="project" value="InterPro"/>
</dbReference>
<dbReference type="SUPFAM" id="SSF53681">
    <property type="entry name" value="Aspartate/glutamate racemase"/>
    <property type="match status" value="1"/>
</dbReference>
<evidence type="ECO:0000313" key="2">
    <source>
        <dbReference type="Proteomes" id="UP000481033"/>
    </source>
</evidence>
<name>A0A6M0RDR1_9CYAN</name>